<dbReference type="FunFam" id="3.30.450.20:FF:000060">
    <property type="entry name" value="Sensor protein FixL"/>
    <property type="match status" value="1"/>
</dbReference>
<keyword evidence="4" id="KW-0067">ATP-binding</keyword>
<dbReference type="GO" id="GO:0016301">
    <property type="term" value="F:kinase activity"/>
    <property type="evidence" value="ECO:0007669"/>
    <property type="project" value="UniProtKB-KW"/>
</dbReference>
<keyword evidence="2" id="KW-0547">Nucleotide-binding</keyword>
<dbReference type="PROSITE" id="PS50112">
    <property type="entry name" value="PAS"/>
    <property type="match status" value="3"/>
</dbReference>
<dbReference type="SMART" id="SM00091">
    <property type="entry name" value="PAS"/>
    <property type="match status" value="4"/>
</dbReference>
<dbReference type="Pfam" id="PF00989">
    <property type="entry name" value="PAS"/>
    <property type="match status" value="1"/>
</dbReference>
<feature type="compositionally biased region" description="Polar residues" evidence="5">
    <location>
        <begin position="151"/>
        <end position="161"/>
    </location>
</feature>
<gene>
    <name evidence="8" type="ORF">SEMRO_66_G037290.1</name>
</gene>
<feature type="domain" description="PAC" evidence="7">
    <location>
        <begin position="362"/>
        <end position="414"/>
    </location>
</feature>
<comment type="caution">
    <text evidence="8">The sequence shown here is derived from an EMBL/GenBank/DDBJ whole genome shotgun (WGS) entry which is preliminary data.</text>
</comment>
<keyword evidence="3" id="KW-0418">Kinase</keyword>
<dbReference type="SUPFAM" id="SSF55785">
    <property type="entry name" value="PYP-like sensor domain (PAS domain)"/>
    <property type="match status" value="3"/>
</dbReference>
<evidence type="ECO:0000256" key="3">
    <source>
        <dbReference type="ARBA" id="ARBA00022777"/>
    </source>
</evidence>
<evidence type="ECO:0000259" key="6">
    <source>
        <dbReference type="PROSITE" id="PS50112"/>
    </source>
</evidence>
<dbReference type="InterPro" id="IPR000014">
    <property type="entry name" value="PAS"/>
</dbReference>
<dbReference type="GO" id="GO:0006355">
    <property type="term" value="P:regulation of DNA-templated transcription"/>
    <property type="evidence" value="ECO:0007669"/>
    <property type="project" value="InterPro"/>
</dbReference>
<keyword evidence="1" id="KW-0808">Transferase</keyword>
<name>A0A9N8DAL9_9STRA</name>
<dbReference type="EMBL" id="CAICTM010000065">
    <property type="protein sequence ID" value="CAB9499682.1"/>
    <property type="molecule type" value="Genomic_DNA"/>
</dbReference>
<evidence type="ECO:0000256" key="2">
    <source>
        <dbReference type="ARBA" id="ARBA00022741"/>
    </source>
</evidence>
<feature type="region of interest" description="Disordered" evidence="5">
    <location>
        <begin position="225"/>
        <end position="246"/>
    </location>
</feature>
<feature type="compositionally biased region" description="Polar residues" evidence="5">
    <location>
        <begin position="169"/>
        <end position="180"/>
    </location>
</feature>
<dbReference type="SMART" id="SM00086">
    <property type="entry name" value="PAC"/>
    <property type="match status" value="3"/>
</dbReference>
<feature type="region of interest" description="Disordered" evidence="5">
    <location>
        <begin position="150"/>
        <end position="180"/>
    </location>
</feature>
<dbReference type="AlphaFoldDB" id="A0A9N8DAL9"/>
<evidence type="ECO:0000313" key="9">
    <source>
        <dbReference type="Proteomes" id="UP001153069"/>
    </source>
</evidence>
<evidence type="ECO:0000256" key="5">
    <source>
        <dbReference type="SAM" id="MobiDB-lite"/>
    </source>
</evidence>
<feature type="domain" description="PAS" evidence="6">
    <location>
        <begin position="531"/>
        <end position="601"/>
    </location>
</feature>
<accession>A0A9N8DAL9</accession>
<dbReference type="NCBIfam" id="TIGR00229">
    <property type="entry name" value="sensory_box"/>
    <property type="match status" value="3"/>
</dbReference>
<dbReference type="Gene3D" id="3.30.450.20">
    <property type="entry name" value="PAS domain"/>
    <property type="match status" value="3"/>
</dbReference>
<dbReference type="Proteomes" id="UP001153069">
    <property type="component" value="Unassembled WGS sequence"/>
</dbReference>
<protein>
    <submittedName>
        <fullName evidence="8">Sensor protein FixL</fullName>
    </submittedName>
</protein>
<proteinExistence type="predicted"/>
<evidence type="ECO:0000259" key="7">
    <source>
        <dbReference type="PROSITE" id="PS50113"/>
    </source>
</evidence>
<dbReference type="CDD" id="cd00130">
    <property type="entry name" value="PAS"/>
    <property type="match status" value="3"/>
</dbReference>
<dbReference type="InterPro" id="IPR000700">
    <property type="entry name" value="PAS-assoc_C"/>
</dbReference>
<feature type="domain" description="PAS" evidence="6">
    <location>
        <begin position="408"/>
        <end position="454"/>
    </location>
</feature>
<evidence type="ECO:0000256" key="4">
    <source>
        <dbReference type="ARBA" id="ARBA00022840"/>
    </source>
</evidence>
<evidence type="ECO:0000256" key="1">
    <source>
        <dbReference type="ARBA" id="ARBA00022679"/>
    </source>
</evidence>
<dbReference type="OrthoDB" id="39614at2759"/>
<reference evidence="8" key="1">
    <citation type="submission" date="2020-06" db="EMBL/GenBank/DDBJ databases">
        <authorList>
            <consortium name="Plant Systems Biology data submission"/>
        </authorList>
    </citation>
    <scope>NUCLEOTIDE SEQUENCE</scope>
    <source>
        <strain evidence="8">D6</strain>
    </source>
</reference>
<dbReference type="InterPro" id="IPR035965">
    <property type="entry name" value="PAS-like_dom_sf"/>
</dbReference>
<organism evidence="8 9">
    <name type="scientific">Seminavis robusta</name>
    <dbReference type="NCBI Taxonomy" id="568900"/>
    <lineage>
        <taxon>Eukaryota</taxon>
        <taxon>Sar</taxon>
        <taxon>Stramenopiles</taxon>
        <taxon>Ochrophyta</taxon>
        <taxon>Bacillariophyta</taxon>
        <taxon>Bacillariophyceae</taxon>
        <taxon>Bacillariophycidae</taxon>
        <taxon>Naviculales</taxon>
        <taxon>Naviculaceae</taxon>
        <taxon>Seminavis</taxon>
    </lineage>
</organism>
<dbReference type="PANTHER" id="PTHR31600:SF2">
    <property type="entry name" value="GAMETE ENRICHED GENE 10 PROTEIN-RELATED"/>
    <property type="match status" value="1"/>
</dbReference>
<dbReference type="Pfam" id="PF13426">
    <property type="entry name" value="PAS_9"/>
    <property type="match status" value="2"/>
</dbReference>
<dbReference type="InterPro" id="IPR013767">
    <property type="entry name" value="PAS_fold"/>
</dbReference>
<dbReference type="PROSITE" id="PS50113">
    <property type="entry name" value="PAC"/>
    <property type="match status" value="1"/>
</dbReference>
<dbReference type="PANTHER" id="PTHR31600">
    <property type="entry name" value="TINY MACROCYSTS PROTEIN B-RELATED"/>
    <property type="match status" value="1"/>
</dbReference>
<feature type="domain" description="PAS" evidence="6">
    <location>
        <begin position="285"/>
        <end position="331"/>
    </location>
</feature>
<evidence type="ECO:0000313" key="8">
    <source>
        <dbReference type="EMBL" id="CAB9499682.1"/>
    </source>
</evidence>
<dbReference type="InterPro" id="IPR001610">
    <property type="entry name" value="PAC"/>
</dbReference>
<dbReference type="InterPro" id="IPR052994">
    <property type="entry name" value="Tiny_macrocysts_regulators"/>
</dbReference>
<sequence>MATAVRDLYKSILEGSFDAGFLLDASKEDATIVHATALARELFEVAPETDLVGRSIGALTSFWSHSLPKEDAKSQEDTLAWKSVMEFATRSDDPIREWTITGKLQVGSEETTNNNKSFPGTLKLCQVDTYFWFAHVRHADLHDMAMGTYREAQSQSHQSSGKGRKRRSQLNQNNKVSFDNMPQMTVDKHGIIKEFNKLALNSMDFCNWGLIGKHVNDIKWAPKTTTEADAEVDGKKDEKSPGTSESLGVVFDLTQDAEEGTGGLGLIQIGNKDNTVATTGGYNRDEVITEAVFEAALNPLFQINEHGTIQMVNSAAEKVFGWTRNEFLGSNIAMICGGEHGPKHASYIERYLATGDTRVIGKNRELIAKRKDGSEFPIELGVVEVDTFSGDTRLFCGFVRDLSRIKRREQLTKEIVEGSLDPMFHINQSGRILMVNQAALTAFGYEREELEGHNISMICGGSHGKHHDSYIKKYLETGDTQVIGKQRELPARRKDGSEYPIQLAVVELEPGPDGERMFCGYVHDLSQRKRNEDIIRGTIDTSLDPVLHIDINGIIQSVNRAALDHLGWTRSELVGQNVSMIVGGGHAEHHDEYLKKYLETGEAKAMGRRRKLKARRQDGSEMDIELKLSEINIDGGKERMFCAFLTDLAQFGMDESRTSC</sequence>
<dbReference type="GO" id="GO:0005524">
    <property type="term" value="F:ATP binding"/>
    <property type="evidence" value="ECO:0007669"/>
    <property type="project" value="UniProtKB-KW"/>
</dbReference>
<keyword evidence="9" id="KW-1185">Reference proteome</keyword>